<dbReference type="FunFam" id="3.30.200.20:FF:000178">
    <property type="entry name" value="serine/threonine-protein kinase PBS1-like"/>
    <property type="match status" value="1"/>
</dbReference>
<comment type="similarity">
    <text evidence="3">In the C-terminal section; belongs to the protein kinase superfamily. Ser/Thr protein kinase family.</text>
</comment>
<dbReference type="PROSITE" id="PS00107">
    <property type="entry name" value="PROTEIN_KINASE_ATP"/>
    <property type="match status" value="1"/>
</dbReference>
<dbReference type="PANTHER" id="PTHR27007">
    <property type="match status" value="1"/>
</dbReference>
<sequence>MVCLTELGVFIPHDHLYSFKTLPLQSWRWCRIELILLSLYFIAVFPVATLLVQSAGLSTNFSYTVFPSADDFLTSGESQYDPRNFSFNVNPEASVFFPRLECVKLFYKDLVRMKSGESNAMASFSTSFTFSITQGQFTNRSGWLGHAYGLMFIFGSEDFLLGANAGKYFGVEFDTYNNFITEDPSDSHIGVALNNLNSAYTYNLCEGQRTSCSFPWTGRTYTAWIEYYGPTRSLEVWFANGSLRGVVKPAVPALIRVDNLDVMDIFEDYMYVAFSGNVWPTLDTHQLLSWNFASSLSEAVQTPMQRRLFSKSWILIVCAAFGSAILAAIYLLGHWKTSPNKSYEFELEHLMGVRRFTFKELKKATNNFNEGSLLGKGGSGTVYKGTLTPSGVMVAVKRLKHDSQHVDRVFLAEVSSISQIRHRNLVHLQGWCHEDAHFLLVFDHMSNGSLDEWLFPSRRRCPSDPKYKKFEVLPWELRFSILAGVAAAVEYLHEEWVQCVLHRDIKLSNVMLDADFNPHLGDFGLARLMDHKKLEKTTMVAGTFGCMAPEIHYTGRATKESDVYSFGVLMLEVLCGRRAVNLQVEDPDEDFMLLQAVWRSYEGGNILSAVDPGLLRMHPQQRIPSTGATNQTSRVTEAACQRDEVHEFGPTTGPTVSRGATANFGEEVKVVHLLHLGLRVVKQVIMQVQGSTADKDSISTLKWLPALPSIMPSLGLHLSPSSEEVETRLFPENSRYHGVHRRFVTN</sequence>
<comment type="subcellular location">
    <subcellularLocation>
        <location evidence="1">Cell membrane</location>
        <topology evidence="1">Single-pass type I membrane protein</topology>
    </subcellularLocation>
</comment>
<feature type="transmembrane region" description="Helical" evidence="17">
    <location>
        <begin position="34"/>
        <end position="52"/>
    </location>
</feature>
<dbReference type="Gene3D" id="3.30.200.20">
    <property type="entry name" value="Phosphorylase Kinase, domain 1"/>
    <property type="match status" value="1"/>
</dbReference>
<keyword evidence="7" id="KW-0732">Signal</keyword>
<evidence type="ECO:0000256" key="5">
    <source>
        <dbReference type="ARBA" id="ARBA00022679"/>
    </source>
</evidence>
<evidence type="ECO:0000313" key="19">
    <source>
        <dbReference type="EMBL" id="KAG0563603.1"/>
    </source>
</evidence>
<dbReference type="InterPro" id="IPR017441">
    <property type="entry name" value="Protein_kinase_ATP_BS"/>
</dbReference>
<evidence type="ECO:0000256" key="12">
    <source>
        <dbReference type="ARBA" id="ARBA00022989"/>
    </source>
</evidence>
<keyword evidence="6 17" id="KW-0812">Transmembrane</keyword>
<dbReference type="Gene3D" id="1.10.510.10">
    <property type="entry name" value="Transferase(Phosphotransferase) domain 1"/>
    <property type="match status" value="1"/>
</dbReference>
<dbReference type="SMART" id="SM00220">
    <property type="entry name" value="S_TKc"/>
    <property type="match status" value="1"/>
</dbReference>
<evidence type="ECO:0000256" key="14">
    <source>
        <dbReference type="ARBA" id="ARBA00023170"/>
    </source>
</evidence>
<dbReference type="Pfam" id="PF00069">
    <property type="entry name" value="Pkinase"/>
    <property type="match status" value="1"/>
</dbReference>
<dbReference type="FunFam" id="1.10.510.10:FF:000240">
    <property type="entry name" value="Lectin-domain containing receptor kinase A4.3"/>
    <property type="match status" value="1"/>
</dbReference>
<dbReference type="EMBL" id="CM026429">
    <property type="protein sequence ID" value="KAG0563603.1"/>
    <property type="molecule type" value="Genomic_DNA"/>
</dbReference>
<evidence type="ECO:0000313" key="20">
    <source>
        <dbReference type="Proteomes" id="UP000822688"/>
    </source>
</evidence>
<dbReference type="Proteomes" id="UP000822688">
    <property type="component" value="Chromosome 8"/>
</dbReference>
<gene>
    <name evidence="19" type="ORF">KC19_8G044600</name>
</gene>
<evidence type="ECO:0000256" key="17">
    <source>
        <dbReference type="SAM" id="Phobius"/>
    </source>
</evidence>
<evidence type="ECO:0000256" key="8">
    <source>
        <dbReference type="ARBA" id="ARBA00022734"/>
    </source>
</evidence>
<name>A0A8T0GXH3_CERPU</name>
<feature type="domain" description="Protein kinase" evidence="18">
    <location>
        <begin position="368"/>
        <end position="649"/>
    </location>
</feature>
<accession>A0A8T0GXH3</accession>
<keyword evidence="12 17" id="KW-1133">Transmembrane helix</keyword>
<comment type="caution">
    <text evidence="19">The sequence shown here is derived from an EMBL/GenBank/DDBJ whole genome shotgun (WGS) entry which is preliminary data.</text>
</comment>
<dbReference type="InterPro" id="IPR011009">
    <property type="entry name" value="Kinase-like_dom_sf"/>
</dbReference>
<dbReference type="PROSITE" id="PS00108">
    <property type="entry name" value="PROTEIN_KINASE_ST"/>
    <property type="match status" value="1"/>
</dbReference>
<keyword evidence="11 16" id="KW-0067">ATP-binding</keyword>
<dbReference type="InterPro" id="IPR050528">
    <property type="entry name" value="L-type_Lectin-RKs"/>
</dbReference>
<evidence type="ECO:0000256" key="16">
    <source>
        <dbReference type="PROSITE-ProRule" id="PRU10141"/>
    </source>
</evidence>
<dbReference type="GO" id="GO:0030246">
    <property type="term" value="F:carbohydrate binding"/>
    <property type="evidence" value="ECO:0007669"/>
    <property type="project" value="UniProtKB-KW"/>
</dbReference>
<dbReference type="InterPro" id="IPR008271">
    <property type="entry name" value="Ser/Thr_kinase_AS"/>
</dbReference>
<evidence type="ECO:0000256" key="15">
    <source>
        <dbReference type="ARBA" id="ARBA00023180"/>
    </source>
</evidence>
<dbReference type="GO" id="GO:0002229">
    <property type="term" value="P:defense response to oomycetes"/>
    <property type="evidence" value="ECO:0007669"/>
    <property type="project" value="UniProtKB-ARBA"/>
</dbReference>
<evidence type="ECO:0000256" key="11">
    <source>
        <dbReference type="ARBA" id="ARBA00022840"/>
    </source>
</evidence>
<dbReference type="SUPFAM" id="SSF49899">
    <property type="entry name" value="Concanavalin A-like lectins/glucanases"/>
    <property type="match status" value="1"/>
</dbReference>
<evidence type="ECO:0000256" key="6">
    <source>
        <dbReference type="ARBA" id="ARBA00022692"/>
    </source>
</evidence>
<keyword evidence="14" id="KW-0675">Receptor</keyword>
<feature type="binding site" evidence="16">
    <location>
        <position position="397"/>
    </location>
    <ligand>
        <name>ATP</name>
        <dbReference type="ChEBI" id="CHEBI:30616"/>
    </ligand>
</feature>
<keyword evidence="20" id="KW-1185">Reference proteome</keyword>
<dbReference type="PROSITE" id="PS50011">
    <property type="entry name" value="PROTEIN_KINASE_DOM"/>
    <property type="match status" value="1"/>
</dbReference>
<keyword evidence="8" id="KW-0430">Lectin</keyword>
<dbReference type="InterPro" id="IPR013320">
    <property type="entry name" value="ConA-like_dom_sf"/>
</dbReference>
<dbReference type="Gene3D" id="2.60.120.200">
    <property type="match status" value="1"/>
</dbReference>
<comment type="similarity">
    <text evidence="2">In the N-terminal section; belongs to the leguminous lectin family.</text>
</comment>
<evidence type="ECO:0000256" key="9">
    <source>
        <dbReference type="ARBA" id="ARBA00022741"/>
    </source>
</evidence>
<dbReference type="InterPro" id="IPR001220">
    <property type="entry name" value="Legume_lectin_dom"/>
</dbReference>
<feature type="transmembrane region" description="Helical" evidence="17">
    <location>
        <begin position="313"/>
        <end position="333"/>
    </location>
</feature>
<evidence type="ECO:0000256" key="3">
    <source>
        <dbReference type="ARBA" id="ARBA00010217"/>
    </source>
</evidence>
<evidence type="ECO:0000256" key="7">
    <source>
        <dbReference type="ARBA" id="ARBA00022729"/>
    </source>
</evidence>
<protein>
    <recommendedName>
        <fullName evidence="18">Protein kinase domain-containing protein</fullName>
    </recommendedName>
</protein>
<proteinExistence type="inferred from homology"/>
<reference evidence="19" key="1">
    <citation type="submission" date="2020-06" db="EMBL/GenBank/DDBJ databases">
        <title>WGS assembly of Ceratodon purpureus strain R40.</title>
        <authorList>
            <person name="Carey S.B."/>
            <person name="Jenkins J."/>
            <person name="Shu S."/>
            <person name="Lovell J.T."/>
            <person name="Sreedasyam A."/>
            <person name="Maumus F."/>
            <person name="Tiley G.P."/>
            <person name="Fernandez-Pozo N."/>
            <person name="Barry K."/>
            <person name="Chen C."/>
            <person name="Wang M."/>
            <person name="Lipzen A."/>
            <person name="Daum C."/>
            <person name="Saski C.A."/>
            <person name="Payton A.C."/>
            <person name="Mcbreen J.C."/>
            <person name="Conrad R.E."/>
            <person name="Kollar L.M."/>
            <person name="Olsson S."/>
            <person name="Huttunen S."/>
            <person name="Landis J.B."/>
            <person name="Wickett N.J."/>
            <person name="Johnson M.G."/>
            <person name="Rensing S.A."/>
            <person name="Grimwood J."/>
            <person name="Schmutz J."/>
            <person name="Mcdaniel S.F."/>
        </authorList>
    </citation>
    <scope>NUCLEOTIDE SEQUENCE</scope>
    <source>
        <strain evidence="19">R40</strain>
    </source>
</reference>
<dbReference type="GO" id="GO:0005524">
    <property type="term" value="F:ATP binding"/>
    <property type="evidence" value="ECO:0007669"/>
    <property type="project" value="UniProtKB-UniRule"/>
</dbReference>
<keyword evidence="5" id="KW-0808">Transferase</keyword>
<evidence type="ECO:0000256" key="10">
    <source>
        <dbReference type="ARBA" id="ARBA00022777"/>
    </source>
</evidence>
<organism evidence="19 20">
    <name type="scientific">Ceratodon purpureus</name>
    <name type="common">Fire moss</name>
    <name type="synonym">Dicranum purpureum</name>
    <dbReference type="NCBI Taxonomy" id="3225"/>
    <lineage>
        <taxon>Eukaryota</taxon>
        <taxon>Viridiplantae</taxon>
        <taxon>Streptophyta</taxon>
        <taxon>Embryophyta</taxon>
        <taxon>Bryophyta</taxon>
        <taxon>Bryophytina</taxon>
        <taxon>Bryopsida</taxon>
        <taxon>Dicranidae</taxon>
        <taxon>Pseudoditrichales</taxon>
        <taxon>Ditrichaceae</taxon>
        <taxon>Ceratodon</taxon>
    </lineage>
</organism>
<dbReference type="Pfam" id="PF00139">
    <property type="entry name" value="Lectin_legB"/>
    <property type="match status" value="1"/>
</dbReference>
<keyword evidence="4" id="KW-1003">Cell membrane</keyword>
<dbReference type="SUPFAM" id="SSF56112">
    <property type="entry name" value="Protein kinase-like (PK-like)"/>
    <property type="match status" value="1"/>
</dbReference>
<keyword evidence="9 16" id="KW-0547">Nucleotide-binding</keyword>
<dbReference type="AlphaFoldDB" id="A0A8T0GXH3"/>
<evidence type="ECO:0000256" key="13">
    <source>
        <dbReference type="ARBA" id="ARBA00023136"/>
    </source>
</evidence>
<dbReference type="GO" id="GO:0005886">
    <property type="term" value="C:plasma membrane"/>
    <property type="evidence" value="ECO:0007669"/>
    <property type="project" value="UniProtKB-SubCell"/>
</dbReference>
<evidence type="ECO:0000259" key="18">
    <source>
        <dbReference type="PROSITE" id="PS50011"/>
    </source>
</evidence>
<keyword evidence="13 17" id="KW-0472">Membrane</keyword>
<evidence type="ECO:0000256" key="1">
    <source>
        <dbReference type="ARBA" id="ARBA00004251"/>
    </source>
</evidence>
<evidence type="ECO:0000256" key="4">
    <source>
        <dbReference type="ARBA" id="ARBA00022475"/>
    </source>
</evidence>
<dbReference type="GO" id="GO:0004672">
    <property type="term" value="F:protein kinase activity"/>
    <property type="evidence" value="ECO:0007669"/>
    <property type="project" value="InterPro"/>
</dbReference>
<dbReference type="CDD" id="cd06899">
    <property type="entry name" value="lectin_legume_LecRK_Arcelin_ConA"/>
    <property type="match status" value="1"/>
</dbReference>
<keyword evidence="10" id="KW-0418">Kinase</keyword>
<evidence type="ECO:0000256" key="2">
    <source>
        <dbReference type="ARBA" id="ARBA00008536"/>
    </source>
</evidence>
<keyword evidence="15" id="KW-0325">Glycoprotein</keyword>
<dbReference type="InterPro" id="IPR000719">
    <property type="entry name" value="Prot_kinase_dom"/>
</dbReference>